<evidence type="ECO:0000313" key="9">
    <source>
        <dbReference type="Proteomes" id="UP001163046"/>
    </source>
</evidence>
<dbReference type="Proteomes" id="UP001163046">
    <property type="component" value="Unassembled WGS sequence"/>
</dbReference>
<dbReference type="InterPro" id="IPR038441">
    <property type="entry name" value="THAP_Znf_sf"/>
</dbReference>
<dbReference type="AlphaFoldDB" id="A0A9X0CFL6"/>
<feature type="domain" description="THAP-type" evidence="7">
    <location>
        <begin position="1"/>
        <end position="89"/>
    </location>
</feature>
<feature type="compositionally biased region" description="Basic and acidic residues" evidence="6">
    <location>
        <begin position="95"/>
        <end position="104"/>
    </location>
</feature>
<dbReference type="SMART" id="SM00692">
    <property type="entry name" value="DM3"/>
    <property type="match status" value="1"/>
</dbReference>
<dbReference type="SUPFAM" id="SSF57716">
    <property type="entry name" value="Glucocorticoid receptor-like (DNA-binding domain)"/>
    <property type="match status" value="1"/>
</dbReference>
<evidence type="ECO:0000256" key="1">
    <source>
        <dbReference type="ARBA" id="ARBA00022723"/>
    </source>
</evidence>
<dbReference type="InterPro" id="IPR026516">
    <property type="entry name" value="THAP1/10"/>
</dbReference>
<evidence type="ECO:0000256" key="3">
    <source>
        <dbReference type="ARBA" id="ARBA00022833"/>
    </source>
</evidence>
<sequence>MPHRCISGGCSNTRKDGVSLHKWPEDRHFAKLWTNAVKHTRSDLFNPTTSRLCSVHFSADCFEEQSVIAKSLGLKMKNLLKPDAVPSIFKSGPPETKKQRREDDNVSTSHEVRAGPSKQKPLRGAYRKREAARILAEHEKEESQSPSGENNDGLQSAADAAEILPGVQEVATQTLRTGKDASVQFRSSRTAKGCQTTVPKKSQATQCTILEDFFTSSTPVQSEDELSESDEEMEADDPSYVPDPDEIDADDDSDFDDFDDCLYEESPKMHLLMNKSCSWWPSHRFLGSFGFVLYAGRNAKGWLIQGLVQK</sequence>
<dbReference type="PROSITE" id="PS50950">
    <property type="entry name" value="ZF_THAP"/>
    <property type="match status" value="1"/>
</dbReference>
<keyword evidence="1" id="KW-0479">Metal-binding</keyword>
<comment type="caution">
    <text evidence="8">The sequence shown here is derived from an EMBL/GenBank/DDBJ whole genome shotgun (WGS) entry which is preliminary data.</text>
</comment>
<dbReference type="PANTHER" id="PTHR46600:SF11">
    <property type="entry name" value="THAP DOMAIN-CONTAINING PROTEIN 10"/>
    <property type="match status" value="1"/>
</dbReference>
<evidence type="ECO:0000256" key="4">
    <source>
        <dbReference type="ARBA" id="ARBA00023125"/>
    </source>
</evidence>
<feature type="compositionally biased region" description="Acidic residues" evidence="6">
    <location>
        <begin position="222"/>
        <end position="252"/>
    </location>
</feature>
<dbReference type="Gene3D" id="6.20.210.20">
    <property type="entry name" value="THAP domain"/>
    <property type="match status" value="1"/>
</dbReference>
<accession>A0A9X0CFL6</accession>
<proteinExistence type="predicted"/>
<feature type="region of interest" description="Disordered" evidence="6">
    <location>
        <begin position="217"/>
        <end position="252"/>
    </location>
</feature>
<dbReference type="GO" id="GO:0008270">
    <property type="term" value="F:zinc ion binding"/>
    <property type="evidence" value="ECO:0007669"/>
    <property type="project" value="UniProtKB-KW"/>
</dbReference>
<organism evidence="8 9">
    <name type="scientific">Desmophyllum pertusum</name>
    <dbReference type="NCBI Taxonomy" id="174260"/>
    <lineage>
        <taxon>Eukaryota</taxon>
        <taxon>Metazoa</taxon>
        <taxon>Cnidaria</taxon>
        <taxon>Anthozoa</taxon>
        <taxon>Hexacorallia</taxon>
        <taxon>Scleractinia</taxon>
        <taxon>Caryophylliina</taxon>
        <taxon>Caryophylliidae</taxon>
        <taxon>Desmophyllum</taxon>
    </lineage>
</organism>
<dbReference type="GO" id="GO:0043565">
    <property type="term" value="F:sequence-specific DNA binding"/>
    <property type="evidence" value="ECO:0007669"/>
    <property type="project" value="InterPro"/>
</dbReference>
<evidence type="ECO:0000256" key="5">
    <source>
        <dbReference type="PROSITE-ProRule" id="PRU00309"/>
    </source>
</evidence>
<evidence type="ECO:0000313" key="8">
    <source>
        <dbReference type="EMBL" id="KAJ7337847.1"/>
    </source>
</evidence>
<evidence type="ECO:0000256" key="2">
    <source>
        <dbReference type="ARBA" id="ARBA00022771"/>
    </source>
</evidence>
<dbReference type="Pfam" id="PF05485">
    <property type="entry name" value="THAP"/>
    <property type="match status" value="1"/>
</dbReference>
<evidence type="ECO:0000259" key="7">
    <source>
        <dbReference type="PROSITE" id="PS50950"/>
    </source>
</evidence>
<dbReference type="PANTHER" id="PTHR46600">
    <property type="entry name" value="THAP DOMAIN-CONTAINING"/>
    <property type="match status" value="1"/>
</dbReference>
<keyword evidence="4 5" id="KW-0238">DNA-binding</keyword>
<protein>
    <submittedName>
        <fullName evidence="8">THAP domain containing 10</fullName>
    </submittedName>
</protein>
<dbReference type="SMART" id="SM00980">
    <property type="entry name" value="THAP"/>
    <property type="match status" value="1"/>
</dbReference>
<dbReference type="OrthoDB" id="5982876at2759"/>
<keyword evidence="2 5" id="KW-0863">Zinc-finger</keyword>
<reference evidence="8" key="1">
    <citation type="submission" date="2023-01" db="EMBL/GenBank/DDBJ databases">
        <title>Genome assembly of the deep-sea coral Lophelia pertusa.</title>
        <authorList>
            <person name="Herrera S."/>
            <person name="Cordes E."/>
        </authorList>
    </citation>
    <scope>NUCLEOTIDE SEQUENCE</scope>
    <source>
        <strain evidence="8">USNM1676648</strain>
        <tissue evidence="8">Polyp</tissue>
    </source>
</reference>
<keyword evidence="3" id="KW-0862">Zinc</keyword>
<dbReference type="InterPro" id="IPR006612">
    <property type="entry name" value="THAP_Znf"/>
</dbReference>
<gene>
    <name evidence="8" type="primary">THAP10_2</name>
    <name evidence="8" type="ORF">OS493_008005</name>
</gene>
<name>A0A9X0CFL6_9CNID</name>
<evidence type="ECO:0000256" key="6">
    <source>
        <dbReference type="SAM" id="MobiDB-lite"/>
    </source>
</evidence>
<keyword evidence="9" id="KW-1185">Reference proteome</keyword>
<feature type="region of interest" description="Disordered" evidence="6">
    <location>
        <begin position="84"/>
        <end position="129"/>
    </location>
</feature>
<dbReference type="EMBL" id="MU827780">
    <property type="protein sequence ID" value="KAJ7337847.1"/>
    <property type="molecule type" value="Genomic_DNA"/>
</dbReference>